<dbReference type="Proteomes" id="UP000077266">
    <property type="component" value="Unassembled WGS sequence"/>
</dbReference>
<gene>
    <name evidence="1" type="ORF">EXIGLDRAFT_524064</name>
</gene>
<dbReference type="InParanoid" id="A0A165J101"/>
<keyword evidence="2" id="KW-1185">Reference proteome</keyword>
<accession>A0A165J101</accession>
<evidence type="ECO:0000313" key="2">
    <source>
        <dbReference type="Proteomes" id="UP000077266"/>
    </source>
</evidence>
<proteinExistence type="predicted"/>
<reference evidence="1 2" key="1">
    <citation type="journal article" date="2016" name="Mol. Biol. Evol.">
        <title>Comparative Genomics of Early-Diverging Mushroom-Forming Fungi Provides Insights into the Origins of Lignocellulose Decay Capabilities.</title>
        <authorList>
            <person name="Nagy L.G."/>
            <person name="Riley R."/>
            <person name="Tritt A."/>
            <person name="Adam C."/>
            <person name="Daum C."/>
            <person name="Floudas D."/>
            <person name="Sun H."/>
            <person name="Yadav J.S."/>
            <person name="Pangilinan J."/>
            <person name="Larsson K.H."/>
            <person name="Matsuura K."/>
            <person name="Barry K."/>
            <person name="Labutti K."/>
            <person name="Kuo R."/>
            <person name="Ohm R.A."/>
            <person name="Bhattacharya S.S."/>
            <person name="Shirouzu T."/>
            <person name="Yoshinaga Y."/>
            <person name="Martin F.M."/>
            <person name="Grigoriev I.V."/>
            <person name="Hibbett D.S."/>
        </authorList>
    </citation>
    <scope>NUCLEOTIDE SEQUENCE [LARGE SCALE GENOMIC DNA]</scope>
    <source>
        <strain evidence="1 2">HHB12029</strain>
    </source>
</reference>
<dbReference type="EMBL" id="KV425977">
    <property type="protein sequence ID" value="KZV94166.1"/>
    <property type="molecule type" value="Genomic_DNA"/>
</dbReference>
<organism evidence="1 2">
    <name type="scientific">Exidia glandulosa HHB12029</name>
    <dbReference type="NCBI Taxonomy" id="1314781"/>
    <lineage>
        <taxon>Eukaryota</taxon>
        <taxon>Fungi</taxon>
        <taxon>Dikarya</taxon>
        <taxon>Basidiomycota</taxon>
        <taxon>Agaricomycotina</taxon>
        <taxon>Agaricomycetes</taxon>
        <taxon>Auriculariales</taxon>
        <taxon>Exidiaceae</taxon>
        <taxon>Exidia</taxon>
    </lineage>
</organism>
<dbReference type="AlphaFoldDB" id="A0A165J101"/>
<sequence>MRVIGTYKSNTHPRAQAGIRQFSTYENSERHRTGTPWFQISLKWQFGGAAAARRCNGATRRSSSSGSAVTAIRFGHTAGFGGRGFGYDSAGSGTLSGRRGTLSGRRDFRCVLSPGTAFGASAAGTWLGSGSVRAFKRCAAFGSGSMRAFKRCAAFGYGFDSGTLSSRRGALSRRRGFRVRGTAGARTAGAFG</sequence>
<protein>
    <submittedName>
        <fullName evidence="1">Uncharacterized protein</fullName>
    </submittedName>
</protein>
<evidence type="ECO:0000313" key="1">
    <source>
        <dbReference type="EMBL" id="KZV94166.1"/>
    </source>
</evidence>
<name>A0A165J101_EXIGL</name>